<name>A0ACC1RAV9_9HYPO</name>
<evidence type="ECO:0000313" key="1">
    <source>
        <dbReference type="EMBL" id="KAJ3505483.1"/>
    </source>
</evidence>
<organism evidence="1 2">
    <name type="scientific">Fusarium decemcellulare</name>
    <dbReference type="NCBI Taxonomy" id="57161"/>
    <lineage>
        <taxon>Eukaryota</taxon>
        <taxon>Fungi</taxon>
        <taxon>Dikarya</taxon>
        <taxon>Ascomycota</taxon>
        <taxon>Pezizomycotina</taxon>
        <taxon>Sordariomycetes</taxon>
        <taxon>Hypocreomycetidae</taxon>
        <taxon>Hypocreales</taxon>
        <taxon>Nectriaceae</taxon>
        <taxon>Fusarium</taxon>
        <taxon>Fusarium decemcellulare species complex</taxon>
    </lineage>
</organism>
<dbReference type="EMBL" id="JANRMS010004836">
    <property type="protein sequence ID" value="KAJ3505483.1"/>
    <property type="molecule type" value="Genomic_DNA"/>
</dbReference>
<reference evidence="1" key="1">
    <citation type="submission" date="2022-08" db="EMBL/GenBank/DDBJ databases">
        <title>Genome Sequence of Fusarium decemcellulare.</title>
        <authorList>
            <person name="Buettner E."/>
        </authorList>
    </citation>
    <scope>NUCLEOTIDE SEQUENCE</scope>
    <source>
        <strain evidence="1">Babe19</strain>
    </source>
</reference>
<gene>
    <name evidence="1" type="ORF">NM208_g16189</name>
</gene>
<accession>A0ACC1RAV9</accession>
<keyword evidence="2" id="KW-1185">Reference proteome</keyword>
<protein>
    <submittedName>
        <fullName evidence="1">Uncharacterized protein</fullName>
    </submittedName>
</protein>
<comment type="caution">
    <text evidence="1">The sequence shown here is derived from an EMBL/GenBank/DDBJ whole genome shotgun (WGS) entry which is preliminary data.</text>
</comment>
<dbReference type="Proteomes" id="UP001148629">
    <property type="component" value="Unassembled WGS sequence"/>
</dbReference>
<evidence type="ECO:0000313" key="2">
    <source>
        <dbReference type="Proteomes" id="UP001148629"/>
    </source>
</evidence>
<proteinExistence type="predicted"/>
<sequence>MSTTKSFKMERATLEDVPALTEIWWAAFSSNPTLQRIWPDTPGVRRWWSDVFYDEISNKSFHHYVKVIDPESLDANGRPRIAAYVKWDTSTPEERGPRCPPWHEDMDSEVLDAFIGRVDGERRRVMGDLRHYHLVTLATHPDYQRRGLGTMLMRYGCDLVDKNGVAAYVDASKSGSALYRRFGFVDESLPNSGDFASMARR</sequence>